<keyword evidence="2 3" id="KW-0449">Lipoprotein</keyword>
<dbReference type="Pfam" id="PF02321">
    <property type="entry name" value="OEP"/>
    <property type="match status" value="2"/>
</dbReference>
<gene>
    <name evidence="3" type="ORF">JoomaDRAFT_2667</name>
</gene>
<dbReference type="NCBIfam" id="TIGR01845">
    <property type="entry name" value="outer_NodT"/>
    <property type="match status" value="1"/>
</dbReference>
<dbReference type="GO" id="GO:0015562">
    <property type="term" value="F:efflux transmembrane transporter activity"/>
    <property type="evidence" value="ECO:0007669"/>
    <property type="project" value="InterPro"/>
</dbReference>
<keyword evidence="2" id="KW-0472">Membrane</keyword>
<dbReference type="eggNOG" id="COG1538">
    <property type="taxonomic scope" value="Bacteria"/>
</dbReference>
<accession>I3C7P6</accession>
<dbReference type="InterPro" id="IPR003423">
    <property type="entry name" value="OMP_efflux"/>
</dbReference>
<evidence type="ECO:0000313" key="4">
    <source>
        <dbReference type="Proteomes" id="UP000004690"/>
    </source>
</evidence>
<evidence type="ECO:0000256" key="1">
    <source>
        <dbReference type="ARBA" id="ARBA00007613"/>
    </source>
</evidence>
<evidence type="ECO:0000313" key="3">
    <source>
        <dbReference type="EMBL" id="EIJ39639.1"/>
    </source>
</evidence>
<dbReference type="SUPFAM" id="SSF56954">
    <property type="entry name" value="Outer membrane efflux proteins (OEP)"/>
    <property type="match status" value="1"/>
</dbReference>
<comment type="similarity">
    <text evidence="1 2">Belongs to the outer membrane factor (OMF) (TC 1.B.17) family.</text>
</comment>
<comment type="subcellular location">
    <subcellularLocation>
        <location evidence="2">Cell membrane</location>
        <topology evidence="2">Lipid-anchor</topology>
    </subcellularLocation>
</comment>
<dbReference type="Proteomes" id="UP000004690">
    <property type="component" value="Unassembled WGS sequence"/>
</dbReference>
<dbReference type="Gene3D" id="1.20.1600.10">
    <property type="entry name" value="Outer membrane efflux proteins (OEP)"/>
    <property type="match status" value="1"/>
</dbReference>
<dbReference type="GO" id="GO:0005886">
    <property type="term" value="C:plasma membrane"/>
    <property type="evidence" value="ECO:0007669"/>
    <property type="project" value="UniProtKB-SubCell"/>
</dbReference>
<keyword evidence="2" id="KW-1134">Transmembrane beta strand</keyword>
<keyword evidence="4" id="KW-1185">Reference proteome</keyword>
<dbReference type="STRING" id="926559.JoomaDRAFT_2667"/>
<dbReference type="InterPro" id="IPR010131">
    <property type="entry name" value="MdtP/NodT-like"/>
</dbReference>
<dbReference type="PANTHER" id="PTHR30203">
    <property type="entry name" value="OUTER MEMBRANE CATION EFFLUX PROTEIN"/>
    <property type="match status" value="1"/>
</dbReference>
<proteinExistence type="inferred from homology"/>
<keyword evidence="2" id="KW-0812">Transmembrane</keyword>
<dbReference type="Gene3D" id="2.20.200.10">
    <property type="entry name" value="Outer membrane efflux proteins (OEP)"/>
    <property type="match status" value="1"/>
</dbReference>
<dbReference type="AlphaFoldDB" id="I3C7P6"/>
<sequence length="485" mass="54933">MLSKKIKMNQIFIKTILILIGFYQSIGYSQDSTSTWKWDVPEQTNEVLYIGTDTISKKAAPVIETDKWWEAFGYKELDSLIALALQNNEDLKIAQARVEQAIAQKRIAFSSLLPMLRLEPSVARQEFSANRPNPFGGQLDRVTINTFDIPLTVNYELDVFGKNIDNVKANRLAADATVESRKDILLQVITEVAQNYFLLLQVDAEKDLLKETEKTRLNNLEITTTRYEAGLVSQIDVLRAKTELSSVQVQIKRIHKLRTEIELILAPLVGVDASNFSIHKTEISYMPPDLIFLEKDSLTATRPDLKSAKLMLESSKSLVKNQWKQLLPSFYLNGAFGYLSGDSNNWIENDSRTWVAGVSASLPIFEGGKKRAEIKLRKSELKQAEAAYNQNVLVSYRQVENSISNIKWVHEQLLAQQEFVKAANNAAELTNERYRKGLINYIDVVDAERQALEAEQLSVQLFGQELKERVSLFKALGLLPDSVVE</sequence>
<protein>
    <submittedName>
        <fullName evidence="3">Efflux transporter, outer membrane factor lipoprotein, NodT family</fullName>
    </submittedName>
</protein>
<dbReference type="HOGENOM" id="CLU_012817_13_1_10"/>
<keyword evidence="2" id="KW-0564">Palmitate</keyword>
<organism evidence="3 4">
    <name type="scientific">Galbibacter orientalis DSM 19592</name>
    <dbReference type="NCBI Taxonomy" id="926559"/>
    <lineage>
        <taxon>Bacteria</taxon>
        <taxon>Pseudomonadati</taxon>
        <taxon>Bacteroidota</taxon>
        <taxon>Flavobacteriia</taxon>
        <taxon>Flavobacteriales</taxon>
        <taxon>Flavobacteriaceae</taxon>
        <taxon>Galbibacter</taxon>
    </lineage>
</organism>
<dbReference type="EMBL" id="JH651379">
    <property type="protein sequence ID" value="EIJ39639.1"/>
    <property type="molecule type" value="Genomic_DNA"/>
</dbReference>
<name>I3C7P6_9FLAO</name>
<evidence type="ECO:0000256" key="2">
    <source>
        <dbReference type="RuleBase" id="RU362097"/>
    </source>
</evidence>
<reference evidence="3 4" key="1">
    <citation type="submission" date="2012-02" db="EMBL/GenBank/DDBJ databases">
        <title>Improved High-Quality Draft genome of Joostella marina DSM 19592.</title>
        <authorList>
            <consortium name="US DOE Joint Genome Institute (JGI-PGF)"/>
            <person name="Lucas S."/>
            <person name="Copeland A."/>
            <person name="Lapidus A."/>
            <person name="Bruce D."/>
            <person name="Goodwin L."/>
            <person name="Pitluck S."/>
            <person name="Peters L."/>
            <person name="Chertkov O."/>
            <person name="Ovchinnikova G."/>
            <person name="Kyrpides N."/>
            <person name="Mavromatis K."/>
            <person name="Detter J.C."/>
            <person name="Han C."/>
            <person name="Land M."/>
            <person name="Hauser L."/>
            <person name="Markowitz V."/>
            <person name="Cheng J.-F."/>
            <person name="Hugenholtz P."/>
            <person name="Woyke T."/>
            <person name="Wu D."/>
            <person name="Tindall B."/>
            <person name="Brambilla E."/>
            <person name="Klenk H.-P."/>
            <person name="Eisen J.A."/>
        </authorList>
    </citation>
    <scope>NUCLEOTIDE SEQUENCE [LARGE SCALE GENOMIC DNA]</scope>
    <source>
        <strain evidence="3 4">DSM 19592</strain>
    </source>
</reference>